<dbReference type="OrthoDB" id="7062282at2"/>
<evidence type="ECO:0000313" key="2">
    <source>
        <dbReference type="EMBL" id="PWK49202.1"/>
    </source>
</evidence>
<dbReference type="Proteomes" id="UP000245790">
    <property type="component" value="Unassembled WGS sequence"/>
</dbReference>
<proteinExistence type="predicted"/>
<dbReference type="RefSeq" id="WP_109764003.1">
    <property type="nucleotide sequence ID" value="NZ_QGGU01000008.1"/>
</dbReference>
<dbReference type="AlphaFoldDB" id="A0A316FM53"/>
<accession>A0A316FM53</accession>
<keyword evidence="1" id="KW-0812">Transmembrane</keyword>
<evidence type="ECO:0000313" key="3">
    <source>
        <dbReference type="Proteomes" id="UP000245790"/>
    </source>
</evidence>
<gene>
    <name evidence="2" type="ORF">C8D97_108111</name>
</gene>
<name>A0A316FM53_9GAMM</name>
<comment type="caution">
    <text evidence="2">The sequence shown here is derived from an EMBL/GenBank/DDBJ whole genome shotgun (WGS) entry which is preliminary data.</text>
</comment>
<evidence type="ECO:0000256" key="1">
    <source>
        <dbReference type="SAM" id="Phobius"/>
    </source>
</evidence>
<reference evidence="2 3" key="1">
    <citation type="submission" date="2018-05" db="EMBL/GenBank/DDBJ databases">
        <title>Genomic Encyclopedia of Type Strains, Phase IV (KMG-IV): sequencing the most valuable type-strain genomes for metagenomic binning, comparative biology and taxonomic classification.</title>
        <authorList>
            <person name="Goeker M."/>
        </authorList>
    </citation>
    <scope>NUCLEOTIDE SEQUENCE [LARGE SCALE GENOMIC DNA]</scope>
    <source>
        <strain evidence="2 3">DSM 25350</strain>
    </source>
</reference>
<dbReference type="EMBL" id="QGGU01000008">
    <property type="protein sequence ID" value="PWK49202.1"/>
    <property type="molecule type" value="Genomic_DNA"/>
</dbReference>
<keyword evidence="3" id="KW-1185">Reference proteome</keyword>
<feature type="transmembrane region" description="Helical" evidence="1">
    <location>
        <begin position="111"/>
        <end position="138"/>
    </location>
</feature>
<protein>
    <submittedName>
        <fullName evidence="2">Uncharacterized protein</fullName>
    </submittedName>
</protein>
<keyword evidence="1" id="KW-0472">Membrane</keyword>
<organism evidence="2 3">
    <name type="scientific">Pleionea mediterranea</name>
    <dbReference type="NCBI Taxonomy" id="523701"/>
    <lineage>
        <taxon>Bacteria</taxon>
        <taxon>Pseudomonadati</taxon>
        <taxon>Pseudomonadota</taxon>
        <taxon>Gammaproteobacteria</taxon>
        <taxon>Oceanospirillales</taxon>
        <taxon>Pleioneaceae</taxon>
        <taxon>Pleionea</taxon>
    </lineage>
</organism>
<sequence>MSDLQQKTVGGVIKTFKAHPGFLLSIAYFSWAVIGIIYLIVFYANFNIPILKTLEISDVLLAGLQEPRVSLALFSALVLVTFIYYSTLWSEKFKNKRPHLFTGKRRYFFNLIFYVPKNIVLFRLTLIISLIAYFMIFLELFIAEEVKRIKTSQSNFVQAWQNGGPIKPQCWSGNDSQWKLLGTTTRFIYLYHLTCDETIMVTVENVELITLESAQDKKEASKSDD</sequence>
<feature type="transmembrane region" description="Helical" evidence="1">
    <location>
        <begin position="21"/>
        <end position="44"/>
    </location>
</feature>
<feature type="transmembrane region" description="Helical" evidence="1">
    <location>
        <begin position="69"/>
        <end position="90"/>
    </location>
</feature>
<keyword evidence="1" id="KW-1133">Transmembrane helix</keyword>